<gene>
    <name evidence="2" type="ORF">RHSIM_Rhsim01G0053600</name>
</gene>
<feature type="transmembrane region" description="Helical" evidence="1">
    <location>
        <begin position="86"/>
        <end position="104"/>
    </location>
</feature>
<protein>
    <submittedName>
        <fullName evidence="2">Uncharacterized protein</fullName>
    </submittedName>
</protein>
<organism evidence="2 3">
    <name type="scientific">Rhododendron simsii</name>
    <name type="common">Sims's rhododendron</name>
    <dbReference type="NCBI Taxonomy" id="118357"/>
    <lineage>
        <taxon>Eukaryota</taxon>
        <taxon>Viridiplantae</taxon>
        <taxon>Streptophyta</taxon>
        <taxon>Embryophyta</taxon>
        <taxon>Tracheophyta</taxon>
        <taxon>Spermatophyta</taxon>
        <taxon>Magnoliopsida</taxon>
        <taxon>eudicotyledons</taxon>
        <taxon>Gunneridae</taxon>
        <taxon>Pentapetalae</taxon>
        <taxon>asterids</taxon>
        <taxon>Ericales</taxon>
        <taxon>Ericaceae</taxon>
        <taxon>Ericoideae</taxon>
        <taxon>Rhodoreae</taxon>
        <taxon>Rhododendron</taxon>
    </lineage>
</organism>
<evidence type="ECO:0000313" key="3">
    <source>
        <dbReference type="Proteomes" id="UP000626092"/>
    </source>
</evidence>
<dbReference type="OrthoDB" id="10621395at2759"/>
<dbReference type="Proteomes" id="UP000626092">
    <property type="component" value="Unassembled WGS sequence"/>
</dbReference>
<keyword evidence="1" id="KW-0472">Membrane</keyword>
<name>A0A834LZK1_RHOSS</name>
<sequence>MLIQDSSDVIVRWEIVCNVVNRWMLRIAWIFMAMPVPPYGIRADLSGWPLLSYDLHIRIKSVGKYGIQVAYSTVSVYLYNGGCLKTLWMSYLYICIFLAMMMVFDKFSTSRFDELFRPSRALDHFTHGEKDET</sequence>
<dbReference type="AlphaFoldDB" id="A0A834LZK1"/>
<dbReference type="EMBL" id="WJXA01000001">
    <property type="protein sequence ID" value="KAF7153959.1"/>
    <property type="molecule type" value="Genomic_DNA"/>
</dbReference>
<evidence type="ECO:0000313" key="2">
    <source>
        <dbReference type="EMBL" id="KAF7153959.1"/>
    </source>
</evidence>
<evidence type="ECO:0000256" key="1">
    <source>
        <dbReference type="SAM" id="Phobius"/>
    </source>
</evidence>
<proteinExistence type="predicted"/>
<reference evidence="2" key="1">
    <citation type="submission" date="2019-11" db="EMBL/GenBank/DDBJ databases">
        <authorList>
            <person name="Liu Y."/>
            <person name="Hou J."/>
            <person name="Li T.-Q."/>
            <person name="Guan C.-H."/>
            <person name="Wu X."/>
            <person name="Wu H.-Z."/>
            <person name="Ling F."/>
            <person name="Zhang R."/>
            <person name="Shi X.-G."/>
            <person name="Ren J.-P."/>
            <person name="Chen E.-F."/>
            <person name="Sun J.-M."/>
        </authorList>
    </citation>
    <scope>NUCLEOTIDE SEQUENCE</scope>
    <source>
        <strain evidence="2">Adult_tree_wgs_1</strain>
        <tissue evidence="2">Leaves</tissue>
    </source>
</reference>
<comment type="caution">
    <text evidence="2">The sequence shown here is derived from an EMBL/GenBank/DDBJ whole genome shotgun (WGS) entry which is preliminary data.</text>
</comment>
<accession>A0A834LZK1</accession>
<keyword evidence="1" id="KW-1133">Transmembrane helix</keyword>
<keyword evidence="1" id="KW-0812">Transmembrane</keyword>
<keyword evidence="3" id="KW-1185">Reference proteome</keyword>